<dbReference type="Pfam" id="PF00480">
    <property type="entry name" value="ROK"/>
    <property type="match status" value="1"/>
</dbReference>
<evidence type="ECO:0000313" key="2">
    <source>
        <dbReference type="EMBL" id="MBM6401189.1"/>
    </source>
</evidence>
<protein>
    <submittedName>
        <fullName evidence="2">ROK family protein</fullName>
    </submittedName>
</protein>
<comment type="similarity">
    <text evidence="1">Belongs to the ROK (NagC/XylR) family.</text>
</comment>
<dbReference type="SUPFAM" id="SSF53067">
    <property type="entry name" value="Actin-like ATPase domain"/>
    <property type="match status" value="1"/>
</dbReference>
<dbReference type="InterPro" id="IPR043129">
    <property type="entry name" value="ATPase_NBD"/>
</dbReference>
<evidence type="ECO:0000256" key="1">
    <source>
        <dbReference type="ARBA" id="ARBA00006479"/>
    </source>
</evidence>
<dbReference type="InterPro" id="IPR000600">
    <property type="entry name" value="ROK"/>
</dbReference>
<organism evidence="2 3">
    <name type="scientific">Phycicoccus sonneratiae</name>
    <dbReference type="NCBI Taxonomy" id="2807628"/>
    <lineage>
        <taxon>Bacteria</taxon>
        <taxon>Bacillati</taxon>
        <taxon>Actinomycetota</taxon>
        <taxon>Actinomycetes</taxon>
        <taxon>Micrococcales</taxon>
        <taxon>Intrasporangiaceae</taxon>
        <taxon>Phycicoccus</taxon>
    </lineage>
</organism>
<keyword evidence="3" id="KW-1185">Reference proteome</keyword>
<dbReference type="Proteomes" id="UP001430172">
    <property type="component" value="Unassembled WGS sequence"/>
</dbReference>
<sequence>MDDTVRTTAGVDVGGTRVKAVLVRGGSVLGRHVEPTPRDVAQSLGPTVAGVLERLRAGVPDAPAPDRVGLVVPGLVDEAGGHGVWSANLGWTDLDLRGSLAGHLAAEVVVGHDVRAGLLAEHLLGAARGVDDVLFVPLGTGLAVALMTGGRVVRGGTWTGELGHLRVQPDGPACGCGRRGCLEAVAGATAVGRRWREAGRAGDASDVAAAVVAGDDLAARIWQDAVHSLAAALAPVIASAGTRLVVVGGGMAEAGPTLLDPLRSSLAELLPDPDGVAVVRAGLGEWAGAIGASHLEPAPDRATASVPVPDLP</sequence>
<name>A0ABS2CMS9_9MICO</name>
<dbReference type="PANTHER" id="PTHR18964">
    <property type="entry name" value="ROK (REPRESSOR, ORF, KINASE) FAMILY"/>
    <property type="match status" value="1"/>
</dbReference>
<dbReference type="RefSeq" id="WP_204131659.1">
    <property type="nucleotide sequence ID" value="NZ_JAFDVD010000013.1"/>
</dbReference>
<gene>
    <name evidence="2" type="ORF">JQN70_12375</name>
</gene>
<evidence type="ECO:0000313" key="3">
    <source>
        <dbReference type="Proteomes" id="UP001430172"/>
    </source>
</evidence>
<reference evidence="2" key="1">
    <citation type="submission" date="2021-02" db="EMBL/GenBank/DDBJ databases">
        <title>Phycicoccus sp. MQZ13P-5T, whole genome shotgun sequence.</title>
        <authorList>
            <person name="Tuo L."/>
        </authorList>
    </citation>
    <scope>NUCLEOTIDE SEQUENCE</scope>
    <source>
        <strain evidence="2">MQZ13P-5</strain>
    </source>
</reference>
<accession>A0ABS2CMS9</accession>
<dbReference type="Gene3D" id="3.30.420.40">
    <property type="match status" value="2"/>
</dbReference>
<dbReference type="EMBL" id="JAFDVD010000013">
    <property type="protein sequence ID" value="MBM6401189.1"/>
    <property type="molecule type" value="Genomic_DNA"/>
</dbReference>
<proteinExistence type="inferred from homology"/>
<dbReference type="PANTHER" id="PTHR18964:SF149">
    <property type="entry name" value="BIFUNCTIONAL UDP-N-ACETYLGLUCOSAMINE 2-EPIMERASE_N-ACETYLMANNOSAMINE KINASE"/>
    <property type="match status" value="1"/>
</dbReference>
<comment type="caution">
    <text evidence="2">The sequence shown here is derived from an EMBL/GenBank/DDBJ whole genome shotgun (WGS) entry which is preliminary data.</text>
</comment>